<dbReference type="PROSITE" id="PS01153">
    <property type="entry name" value="NOL1_NOP2_SUN"/>
    <property type="match status" value="1"/>
</dbReference>
<dbReference type="PANTHER" id="PTHR22807:SF53">
    <property type="entry name" value="RIBOSOMAL RNA SMALL SUBUNIT METHYLTRANSFERASE B-RELATED"/>
    <property type="match status" value="1"/>
</dbReference>
<name>A0A0R2LUV5_9LACO</name>
<accession>A0A0R2LUV5</accession>
<dbReference type="InterPro" id="IPR049560">
    <property type="entry name" value="MeTrfase_RsmB-F_NOP2_cat"/>
</dbReference>
<gene>
    <name evidence="16" type="ORF">IV66_GL000051</name>
</gene>
<dbReference type="PATRIC" id="fig|449659.4.peg.51"/>
<dbReference type="Pfam" id="PF01029">
    <property type="entry name" value="NusB"/>
    <property type="match status" value="1"/>
</dbReference>
<dbReference type="SUPFAM" id="SSF48013">
    <property type="entry name" value="NusB-like"/>
    <property type="match status" value="1"/>
</dbReference>
<dbReference type="STRING" id="449659.IV66_GL000051"/>
<dbReference type="InterPro" id="IPR023267">
    <property type="entry name" value="RCMT"/>
</dbReference>
<evidence type="ECO:0000313" key="16">
    <source>
        <dbReference type="EMBL" id="KRO02627.1"/>
    </source>
</evidence>
<dbReference type="Proteomes" id="UP000051886">
    <property type="component" value="Unassembled WGS sequence"/>
</dbReference>
<dbReference type="NCBIfam" id="TIGR00563">
    <property type="entry name" value="rsmB"/>
    <property type="match status" value="1"/>
</dbReference>
<dbReference type="GO" id="GO:0008649">
    <property type="term" value="F:rRNA methyltransferase activity"/>
    <property type="evidence" value="ECO:0007669"/>
    <property type="project" value="InterPro"/>
</dbReference>
<sequence length="448" mass="49866">MTSKIKKSARYLAVRDLTRIERESSYSNKVVDQTLESQLLLDHDVNLYTNLVYGTIQNKLTLDFYLKPFLKDPNKLDLWVKQLLRISVYQMAYLDRVPQHAIFNEAIEISKQMGHEGTRRFVTGVLHAIVRKGLPTVSEIDDPIKKISVQTSTPEWLVKKLNGELGKDKTDSLLKSTLQTPKQSIRINSRASSLAEVQDSLKKQGITANESRVSPSALVVHGGFIPQSVAYKSGKITVQDESAILSVESMKVKPDDQVLDVCAAPGGKTTQIAEKLTGTGHIDALDIHKNKLRVIQGNVERMHLSGSVTTRALDARKSGTVFSAETFDKILVDAPCSGLGLLRRKPEIKYEKNANDILKLAQIQLEILQAAAPLVKKGGQLTYSTCTILNDENQTVIDKFLAENSEFAQIKTETNLQLKQQRTELSLTLYPDDYGSDGFFIATLVKQK</sequence>
<dbReference type="EMBL" id="JQCN01000001">
    <property type="protein sequence ID" value="KRO02627.1"/>
    <property type="molecule type" value="Genomic_DNA"/>
</dbReference>
<proteinExistence type="inferred from homology"/>
<dbReference type="RefSeq" id="WP_017868031.1">
    <property type="nucleotide sequence ID" value="NZ_BJYB01000001.1"/>
</dbReference>
<evidence type="ECO:0000256" key="3">
    <source>
        <dbReference type="ARBA" id="ARBA00007494"/>
    </source>
</evidence>
<evidence type="ECO:0000256" key="14">
    <source>
        <dbReference type="PROSITE-ProRule" id="PRU01023"/>
    </source>
</evidence>
<evidence type="ECO:0000256" key="7">
    <source>
        <dbReference type="ARBA" id="ARBA00022603"/>
    </source>
</evidence>
<dbReference type="GO" id="GO:0006355">
    <property type="term" value="P:regulation of DNA-templated transcription"/>
    <property type="evidence" value="ECO:0007669"/>
    <property type="project" value="InterPro"/>
</dbReference>
<comment type="similarity">
    <text evidence="3 14">Belongs to the class I-like SAM-binding methyltransferase superfamily. RsmB/NOP family.</text>
</comment>
<organism evidence="16 17">
    <name type="scientific">Ligilactobacillus pobuzihii</name>
    <dbReference type="NCBI Taxonomy" id="449659"/>
    <lineage>
        <taxon>Bacteria</taxon>
        <taxon>Bacillati</taxon>
        <taxon>Bacillota</taxon>
        <taxon>Bacilli</taxon>
        <taxon>Lactobacillales</taxon>
        <taxon>Lactobacillaceae</taxon>
        <taxon>Ligilactobacillus</taxon>
    </lineage>
</organism>
<keyword evidence="17" id="KW-1185">Reference proteome</keyword>
<evidence type="ECO:0000256" key="1">
    <source>
        <dbReference type="ARBA" id="ARBA00002724"/>
    </source>
</evidence>
<evidence type="ECO:0000256" key="4">
    <source>
        <dbReference type="ARBA" id="ARBA00012140"/>
    </source>
</evidence>
<protein>
    <recommendedName>
        <fullName evidence="4">16S rRNA (cytosine(967)-C(5))-methyltransferase</fullName>
        <ecNumber evidence="4">2.1.1.176</ecNumber>
    </recommendedName>
    <alternativeName>
        <fullName evidence="11">16S rRNA m5C967 methyltransferase</fullName>
    </alternativeName>
    <alternativeName>
        <fullName evidence="12">rRNA (cytosine-C(5)-)-methyltransferase RsmB</fullName>
    </alternativeName>
</protein>
<dbReference type="AlphaFoldDB" id="A0A0R2LUV5"/>
<dbReference type="InterPro" id="IPR006027">
    <property type="entry name" value="NusB_RsmB_TIM44"/>
</dbReference>
<dbReference type="PROSITE" id="PS51686">
    <property type="entry name" value="SAM_MT_RSMB_NOP"/>
    <property type="match status" value="1"/>
</dbReference>
<dbReference type="InterPro" id="IPR004573">
    <property type="entry name" value="rRNA_ssu_MeTfrase_B"/>
</dbReference>
<keyword evidence="9 14" id="KW-0949">S-adenosyl-L-methionine</keyword>
<keyword evidence="7 14" id="KW-0489">Methyltransferase</keyword>
<dbReference type="FunFam" id="1.10.940.10:FF:000006">
    <property type="entry name" value="16S rRNA (Cytosine(967)-C(5))-methyltransferase RsmB"/>
    <property type="match status" value="1"/>
</dbReference>
<dbReference type="OrthoDB" id="9810297at2"/>
<evidence type="ECO:0000256" key="2">
    <source>
        <dbReference type="ARBA" id="ARBA00004496"/>
    </source>
</evidence>
<evidence type="ECO:0000256" key="9">
    <source>
        <dbReference type="ARBA" id="ARBA00022691"/>
    </source>
</evidence>
<feature type="binding site" evidence="14">
    <location>
        <position position="333"/>
    </location>
    <ligand>
        <name>S-adenosyl-L-methionine</name>
        <dbReference type="ChEBI" id="CHEBI:59789"/>
    </ligand>
</feature>
<keyword evidence="6" id="KW-0698">rRNA processing</keyword>
<evidence type="ECO:0000256" key="12">
    <source>
        <dbReference type="ARBA" id="ARBA00031088"/>
    </source>
</evidence>
<dbReference type="NCBIfam" id="NF011494">
    <property type="entry name" value="PRK14902.1"/>
    <property type="match status" value="1"/>
</dbReference>
<dbReference type="Gene3D" id="3.40.50.150">
    <property type="entry name" value="Vaccinia Virus protein VP39"/>
    <property type="match status" value="1"/>
</dbReference>
<feature type="active site" description="Nucleophile" evidence="14">
    <location>
        <position position="386"/>
    </location>
</feature>
<dbReference type="InterPro" id="IPR001678">
    <property type="entry name" value="MeTrfase_RsmB-F_NOP2_dom"/>
</dbReference>
<keyword evidence="5" id="KW-0963">Cytoplasm</keyword>
<comment type="function">
    <text evidence="1">Specifically methylates the cytosine at position 967 (m5C967) of 16S rRNA.</text>
</comment>
<evidence type="ECO:0000256" key="11">
    <source>
        <dbReference type="ARBA" id="ARBA00030399"/>
    </source>
</evidence>
<dbReference type="Pfam" id="PF22458">
    <property type="entry name" value="RsmF-B_ferredox"/>
    <property type="match status" value="1"/>
</dbReference>
<keyword evidence="8 14" id="KW-0808">Transferase</keyword>
<dbReference type="FunFam" id="3.40.50.150:FF:000022">
    <property type="entry name" value="Ribosomal RNA small subunit methyltransferase B"/>
    <property type="match status" value="1"/>
</dbReference>
<comment type="subcellular location">
    <subcellularLocation>
        <location evidence="2">Cytoplasm</location>
    </subcellularLocation>
</comment>
<evidence type="ECO:0000256" key="10">
    <source>
        <dbReference type="ARBA" id="ARBA00022884"/>
    </source>
</evidence>
<dbReference type="PRINTS" id="PR02008">
    <property type="entry name" value="RCMTFAMILY"/>
</dbReference>
<feature type="domain" description="SAM-dependent MTase RsmB/NOP-type" evidence="15">
    <location>
        <begin position="173"/>
        <end position="447"/>
    </location>
</feature>
<dbReference type="Gene3D" id="3.30.70.1170">
    <property type="entry name" value="Sun protein, domain 3"/>
    <property type="match status" value="1"/>
</dbReference>
<dbReference type="CDD" id="cd02440">
    <property type="entry name" value="AdoMet_MTases"/>
    <property type="match status" value="1"/>
</dbReference>
<comment type="caution">
    <text evidence="16">The sequence shown here is derived from an EMBL/GenBank/DDBJ whole genome shotgun (WGS) entry which is preliminary data.</text>
</comment>
<dbReference type="GO" id="GO:0005737">
    <property type="term" value="C:cytoplasm"/>
    <property type="evidence" value="ECO:0007669"/>
    <property type="project" value="UniProtKB-SubCell"/>
</dbReference>
<feature type="binding site" evidence="14">
    <location>
        <begin position="262"/>
        <end position="268"/>
    </location>
    <ligand>
        <name>S-adenosyl-L-methionine</name>
        <dbReference type="ChEBI" id="CHEBI:59789"/>
    </ligand>
</feature>
<comment type="catalytic activity">
    <reaction evidence="13">
        <text>cytidine(967) in 16S rRNA + S-adenosyl-L-methionine = 5-methylcytidine(967) in 16S rRNA + S-adenosyl-L-homocysteine + H(+)</text>
        <dbReference type="Rhea" id="RHEA:42748"/>
        <dbReference type="Rhea" id="RHEA-COMP:10219"/>
        <dbReference type="Rhea" id="RHEA-COMP:10220"/>
        <dbReference type="ChEBI" id="CHEBI:15378"/>
        <dbReference type="ChEBI" id="CHEBI:57856"/>
        <dbReference type="ChEBI" id="CHEBI:59789"/>
        <dbReference type="ChEBI" id="CHEBI:74483"/>
        <dbReference type="ChEBI" id="CHEBI:82748"/>
        <dbReference type="EC" id="2.1.1.176"/>
    </reaction>
</comment>
<evidence type="ECO:0000259" key="15">
    <source>
        <dbReference type="PROSITE" id="PS51686"/>
    </source>
</evidence>
<dbReference type="InterPro" id="IPR018314">
    <property type="entry name" value="RsmB/NOL1/NOP2-like_CS"/>
</dbReference>
<dbReference type="Pfam" id="PF01189">
    <property type="entry name" value="Methyltr_RsmB-F"/>
    <property type="match status" value="1"/>
</dbReference>
<feature type="binding site" evidence="14">
    <location>
        <position position="314"/>
    </location>
    <ligand>
        <name>S-adenosyl-L-methionine</name>
        <dbReference type="ChEBI" id="CHEBI:59789"/>
    </ligand>
</feature>
<evidence type="ECO:0000313" key="17">
    <source>
        <dbReference type="Proteomes" id="UP000051886"/>
    </source>
</evidence>
<dbReference type="SUPFAM" id="SSF53335">
    <property type="entry name" value="S-adenosyl-L-methionine-dependent methyltransferases"/>
    <property type="match status" value="1"/>
</dbReference>
<evidence type="ECO:0000256" key="8">
    <source>
        <dbReference type="ARBA" id="ARBA00022679"/>
    </source>
</evidence>
<evidence type="ECO:0000256" key="6">
    <source>
        <dbReference type="ARBA" id="ARBA00022552"/>
    </source>
</evidence>
<dbReference type="InterPro" id="IPR035926">
    <property type="entry name" value="NusB-like_sf"/>
</dbReference>
<dbReference type="InterPro" id="IPR029063">
    <property type="entry name" value="SAM-dependent_MTases_sf"/>
</dbReference>
<reference evidence="16 17" key="1">
    <citation type="journal article" date="2015" name="Genome Announc.">
        <title>Expanding the biotechnology potential of lactobacilli through comparative genomics of 213 strains and associated genera.</title>
        <authorList>
            <person name="Sun Z."/>
            <person name="Harris H.M."/>
            <person name="McCann A."/>
            <person name="Guo C."/>
            <person name="Argimon S."/>
            <person name="Zhang W."/>
            <person name="Yang X."/>
            <person name="Jeffery I.B."/>
            <person name="Cooney J.C."/>
            <person name="Kagawa T.F."/>
            <person name="Liu W."/>
            <person name="Song Y."/>
            <person name="Salvetti E."/>
            <person name="Wrobel A."/>
            <person name="Rasinkangas P."/>
            <person name="Parkhill J."/>
            <person name="Rea M.C."/>
            <person name="O'Sullivan O."/>
            <person name="Ritari J."/>
            <person name="Douillard F.P."/>
            <person name="Paul Ross R."/>
            <person name="Yang R."/>
            <person name="Briner A.E."/>
            <person name="Felis G.E."/>
            <person name="de Vos W.M."/>
            <person name="Barrangou R."/>
            <person name="Klaenhammer T.R."/>
            <person name="Caufield P.W."/>
            <person name="Cui Y."/>
            <person name="Zhang H."/>
            <person name="O'Toole P.W."/>
        </authorList>
    </citation>
    <scope>NUCLEOTIDE SEQUENCE [LARGE SCALE GENOMIC DNA]</scope>
    <source>
        <strain evidence="16 17">NBRC 103219</strain>
    </source>
</reference>
<dbReference type="EC" id="2.1.1.176" evidence="4"/>
<dbReference type="InterPro" id="IPR054728">
    <property type="entry name" value="RsmB-like_ferredoxin"/>
</dbReference>
<evidence type="ECO:0000256" key="5">
    <source>
        <dbReference type="ARBA" id="ARBA00022490"/>
    </source>
</evidence>
<keyword evidence="10 14" id="KW-0694">RNA-binding</keyword>
<dbReference type="GO" id="GO:0003723">
    <property type="term" value="F:RNA binding"/>
    <property type="evidence" value="ECO:0007669"/>
    <property type="project" value="UniProtKB-UniRule"/>
</dbReference>
<feature type="binding site" evidence="14">
    <location>
        <position position="286"/>
    </location>
    <ligand>
        <name>S-adenosyl-L-methionine</name>
        <dbReference type="ChEBI" id="CHEBI:59789"/>
    </ligand>
</feature>
<evidence type="ECO:0000256" key="13">
    <source>
        <dbReference type="ARBA" id="ARBA00047283"/>
    </source>
</evidence>
<dbReference type="PANTHER" id="PTHR22807">
    <property type="entry name" value="NOP2 YEAST -RELATED NOL1/NOP2/FMU SUN DOMAIN-CONTAINING"/>
    <property type="match status" value="1"/>
</dbReference>
<dbReference type="Gene3D" id="1.10.940.10">
    <property type="entry name" value="NusB-like"/>
    <property type="match status" value="1"/>
</dbReference>